<evidence type="ECO:0000313" key="2">
    <source>
        <dbReference type="EMBL" id="KAE8158521.1"/>
    </source>
</evidence>
<keyword evidence="1" id="KW-0812">Transmembrane</keyword>
<name>A0A5N6UK84_ASPTM</name>
<sequence length="54" mass="6244">MLFTSVTTVIVVMLITNNRMGYYIWFRVVSRAAKSCIRVVHAYLRASQPPAKRQ</sequence>
<proteinExistence type="predicted"/>
<evidence type="ECO:0000256" key="1">
    <source>
        <dbReference type="SAM" id="Phobius"/>
    </source>
</evidence>
<keyword evidence="1" id="KW-0472">Membrane</keyword>
<organism evidence="2 3">
    <name type="scientific">Aspergillus tamarii</name>
    <dbReference type="NCBI Taxonomy" id="41984"/>
    <lineage>
        <taxon>Eukaryota</taxon>
        <taxon>Fungi</taxon>
        <taxon>Dikarya</taxon>
        <taxon>Ascomycota</taxon>
        <taxon>Pezizomycotina</taxon>
        <taxon>Eurotiomycetes</taxon>
        <taxon>Eurotiomycetidae</taxon>
        <taxon>Eurotiales</taxon>
        <taxon>Aspergillaceae</taxon>
        <taxon>Aspergillus</taxon>
        <taxon>Aspergillus subgen. Circumdati</taxon>
    </lineage>
</organism>
<feature type="transmembrane region" description="Helical" evidence="1">
    <location>
        <begin position="6"/>
        <end position="25"/>
    </location>
</feature>
<evidence type="ECO:0000313" key="3">
    <source>
        <dbReference type="Proteomes" id="UP000326950"/>
    </source>
</evidence>
<dbReference type="EMBL" id="ML738693">
    <property type="protein sequence ID" value="KAE8158521.1"/>
    <property type="molecule type" value="Genomic_DNA"/>
</dbReference>
<dbReference type="Proteomes" id="UP000326950">
    <property type="component" value="Unassembled WGS sequence"/>
</dbReference>
<keyword evidence="3" id="KW-1185">Reference proteome</keyword>
<gene>
    <name evidence="2" type="ORF">BDV40DRAFT_275493</name>
</gene>
<dbReference type="AlphaFoldDB" id="A0A5N6UK84"/>
<reference evidence="2 3" key="1">
    <citation type="submission" date="2019-04" db="EMBL/GenBank/DDBJ databases">
        <title>Friends and foes A comparative genomics study of 23 Aspergillus species from section Flavi.</title>
        <authorList>
            <consortium name="DOE Joint Genome Institute"/>
            <person name="Kjaerbolling I."/>
            <person name="Vesth T."/>
            <person name="Frisvad J.C."/>
            <person name="Nybo J.L."/>
            <person name="Theobald S."/>
            <person name="Kildgaard S."/>
            <person name="Isbrandt T."/>
            <person name="Kuo A."/>
            <person name="Sato A."/>
            <person name="Lyhne E.K."/>
            <person name="Kogle M.E."/>
            <person name="Wiebenga A."/>
            <person name="Kun R.S."/>
            <person name="Lubbers R.J."/>
            <person name="Makela M.R."/>
            <person name="Barry K."/>
            <person name="Chovatia M."/>
            <person name="Clum A."/>
            <person name="Daum C."/>
            <person name="Haridas S."/>
            <person name="He G."/>
            <person name="LaButti K."/>
            <person name="Lipzen A."/>
            <person name="Mondo S."/>
            <person name="Riley R."/>
            <person name="Salamov A."/>
            <person name="Simmons B.A."/>
            <person name="Magnuson J.K."/>
            <person name="Henrissat B."/>
            <person name="Mortensen U.H."/>
            <person name="Larsen T.O."/>
            <person name="Devries R.P."/>
            <person name="Grigoriev I.V."/>
            <person name="Machida M."/>
            <person name="Baker S.E."/>
            <person name="Andersen M.R."/>
        </authorList>
    </citation>
    <scope>NUCLEOTIDE SEQUENCE [LARGE SCALE GENOMIC DNA]</scope>
    <source>
        <strain evidence="2 3">CBS 117626</strain>
    </source>
</reference>
<protein>
    <submittedName>
        <fullName evidence="2">Uncharacterized protein</fullName>
    </submittedName>
</protein>
<keyword evidence="1" id="KW-1133">Transmembrane helix</keyword>
<accession>A0A5N6UK84</accession>